<dbReference type="Pfam" id="PF13456">
    <property type="entry name" value="RVT_3"/>
    <property type="match status" value="1"/>
</dbReference>
<sequence length="1028" mass="116023">MDLGYPFTWRNNREAKPIQQRLDRGLVSMGWHGLYPDTKILRVVLEGSDHAMFVLSTEKIRAMRGRRFMYDARWGKLAECRDLVADEWHDKARGSHAYWFCEKSKSLRGSLKDHWEVVGKEVVNIVKAFWHSGSLLQKLNHTNLVGVAPHYKWGLHGQVWLWGGFGAYGKGCAGEEREGCAKCDTEEQPTGGSGEMHCHSALAAEAVAIRQALEVCGDNGFDNVIVESDAKVLIQMIGKELMHDYSLECILGDSETLAQRLRSVTFVFVSRECNRAAHSVAKYVFKEPRYFVWNCIGLDFQFNILILMITGAVCLSACIRDMGDYDEALFFFKNLNMEGKKPDSVLISSVLAAAAHQMAHVGPGYMLVFFDMDSNRCHDFLCTYSHVFKMWLLGNGDSCFLDHAREEYCFLQFFNIGSWFAGLASEAFSEETNRESKMLLLLLERQLMTMIFSSLFSMAFLMNMTHLWTLFNSILANTTIDDLHGFLLNKEMALSRKKQNQDPGHLAIDCVNHMNPNFQWRMPPAKLAMCANTTTFSSPPWLLNSGASSHMTKNVHNLQNPQPYTGLDMVYIGDGQGLPILYSGSSFIQTPSATFKLNNVLHVPHLQHDLISTNMFPLGNWCSLTQNPFDFNVKDLATRRMLFRGPVRSGLYPFSMFSSSTKRALELVYADVWGPAPLLYFQALVENLCETKIGTLRSNSGGEFFSSAFKTHFAQHVPLPSHPPIPITSTHPVQTRSKSGIYKPKAYTATKHPLPSALNLEYVPSTYLQASKFPHWRTAMQEEFNALQSAETWALVPSNPSQNLVGCKWVFRIKRKLDGSVNRYKARLVAKGYNQQEGIDYSDTFCPVAKPITIRILLTLAVQSNWFLHQLDVSNAFLHGHLKENVFMTQPSGFIDQDHPNHAFQSDHSLFFIHKPVLVLILVYVDDILVTRPSSIACSDVISQSSAQFPVKDLRDLHYFLGLEVQRPSASIFIHKSKYVLDLLKRTKMDGAKPCVTPLGSGKLDHTGALLENPAEYRQIVGALQYLT</sequence>
<dbReference type="InterPro" id="IPR054722">
    <property type="entry name" value="PolX-like_BBD"/>
</dbReference>
<evidence type="ECO:0000259" key="2">
    <source>
        <dbReference type="Pfam" id="PF07727"/>
    </source>
</evidence>
<feature type="domain" description="Reverse transcriptase Ty1/copia-type" evidence="2">
    <location>
        <begin position="791"/>
        <end position="913"/>
    </location>
</feature>
<comment type="caution">
    <text evidence="5">The sequence shown here is derived from an EMBL/GenBank/DDBJ whole genome shotgun (WGS) entry which is preliminary data.</text>
</comment>
<feature type="domain" description="RNase H type-1" evidence="3">
    <location>
        <begin position="197"/>
        <end position="283"/>
    </location>
</feature>
<dbReference type="InterPro" id="IPR036397">
    <property type="entry name" value="RNaseH_sf"/>
</dbReference>
<dbReference type="Proteomes" id="UP000327157">
    <property type="component" value="Chromosome 14"/>
</dbReference>
<dbReference type="Gene3D" id="3.30.420.10">
    <property type="entry name" value="Ribonuclease H-like superfamily/Ribonuclease H"/>
    <property type="match status" value="1"/>
</dbReference>
<organism evidence="5 6">
    <name type="scientific">Pyrus ussuriensis x Pyrus communis</name>
    <dbReference type="NCBI Taxonomy" id="2448454"/>
    <lineage>
        <taxon>Eukaryota</taxon>
        <taxon>Viridiplantae</taxon>
        <taxon>Streptophyta</taxon>
        <taxon>Embryophyta</taxon>
        <taxon>Tracheophyta</taxon>
        <taxon>Spermatophyta</taxon>
        <taxon>Magnoliopsida</taxon>
        <taxon>eudicotyledons</taxon>
        <taxon>Gunneridae</taxon>
        <taxon>Pentapetalae</taxon>
        <taxon>rosids</taxon>
        <taxon>fabids</taxon>
        <taxon>Rosales</taxon>
        <taxon>Rosaceae</taxon>
        <taxon>Amygdaloideae</taxon>
        <taxon>Maleae</taxon>
        <taxon>Pyrus</taxon>
    </lineage>
</organism>
<dbReference type="AlphaFoldDB" id="A0A5N5G1P5"/>
<evidence type="ECO:0000313" key="5">
    <source>
        <dbReference type="EMBL" id="KAB2609296.1"/>
    </source>
</evidence>
<dbReference type="SUPFAM" id="SSF53098">
    <property type="entry name" value="Ribonuclease H-like"/>
    <property type="match status" value="1"/>
</dbReference>
<name>A0A5N5G1P5_9ROSA</name>
<proteinExistence type="predicted"/>
<dbReference type="InterPro" id="IPR052929">
    <property type="entry name" value="RNase_H-like_EbsB-rel"/>
</dbReference>
<reference evidence="5 6" key="1">
    <citation type="submission" date="2019-09" db="EMBL/GenBank/DDBJ databases">
        <authorList>
            <person name="Ou C."/>
        </authorList>
    </citation>
    <scope>NUCLEOTIDE SEQUENCE [LARGE SCALE GENOMIC DNA]</scope>
    <source>
        <strain evidence="5">S2</strain>
        <tissue evidence="5">Leaf</tissue>
    </source>
</reference>
<feature type="domain" description="Retrovirus-related Pol polyprotein from transposon TNT 1-94-like beta-barrel" evidence="4">
    <location>
        <begin position="541"/>
        <end position="614"/>
    </location>
</feature>
<protein>
    <submittedName>
        <fullName evidence="5">Pentatricopeptide repeat-containing protein</fullName>
    </submittedName>
</protein>
<reference evidence="6" key="2">
    <citation type="submission" date="2019-10" db="EMBL/GenBank/DDBJ databases">
        <title>A de novo genome assembly of a pear dwarfing rootstock.</title>
        <authorList>
            <person name="Wang F."/>
            <person name="Wang J."/>
            <person name="Li S."/>
            <person name="Zhang Y."/>
            <person name="Fang M."/>
            <person name="Ma L."/>
            <person name="Zhao Y."/>
            <person name="Jiang S."/>
        </authorList>
    </citation>
    <scope>NUCLEOTIDE SEQUENCE [LARGE SCALE GENOMIC DNA]</scope>
</reference>
<dbReference type="InterPro" id="IPR043502">
    <property type="entry name" value="DNA/RNA_pol_sf"/>
</dbReference>
<dbReference type="InterPro" id="IPR012337">
    <property type="entry name" value="RNaseH-like_sf"/>
</dbReference>
<dbReference type="PANTHER" id="PTHR47074">
    <property type="entry name" value="BNAC02G40300D PROTEIN"/>
    <property type="match status" value="1"/>
</dbReference>
<gene>
    <name evidence="5" type="ORF">D8674_012464</name>
</gene>
<dbReference type="Pfam" id="PF07727">
    <property type="entry name" value="RVT_2"/>
    <property type="match status" value="2"/>
</dbReference>
<keyword evidence="1" id="KW-0645">Protease</keyword>
<keyword evidence="6" id="KW-1185">Reference proteome</keyword>
<dbReference type="GO" id="GO:0003676">
    <property type="term" value="F:nucleic acid binding"/>
    <property type="evidence" value="ECO:0007669"/>
    <property type="project" value="InterPro"/>
</dbReference>
<dbReference type="OrthoDB" id="1000646at2759"/>
<evidence type="ECO:0000259" key="3">
    <source>
        <dbReference type="Pfam" id="PF13456"/>
    </source>
</evidence>
<dbReference type="InterPro" id="IPR013103">
    <property type="entry name" value="RVT_2"/>
</dbReference>
<feature type="domain" description="Reverse transcriptase Ty1/copia-type" evidence="2">
    <location>
        <begin position="919"/>
        <end position="999"/>
    </location>
</feature>
<dbReference type="EMBL" id="SMOL01000553">
    <property type="protein sequence ID" value="KAB2609296.1"/>
    <property type="molecule type" value="Genomic_DNA"/>
</dbReference>
<dbReference type="InterPro" id="IPR044730">
    <property type="entry name" value="RNase_H-like_dom_plant"/>
</dbReference>
<accession>A0A5N5G1P5</accession>
<dbReference type="PANTHER" id="PTHR47074:SF11">
    <property type="entry name" value="REVERSE TRANSCRIPTASE-LIKE PROTEIN"/>
    <property type="match status" value="1"/>
</dbReference>
<dbReference type="SUPFAM" id="SSF56672">
    <property type="entry name" value="DNA/RNA polymerases"/>
    <property type="match status" value="1"/>
</dbReference>
<dbReference type="GO" id="GO:0004190">
    <property type="term" value="F:aspartic-type endopeptidase activity"/>
    <property type="evidence" value="ECO:0007669"/>
    <property type="project" value="UniProtKB-KW"/>
</dbReference>
<dbReference type="GO" id="GO:0004523">
    <property type="term" value="F:RNA-DNA hybrid ribonuclease activity"/>
    <property type="evidence" value="ECO:0007669"/>
    <property type="project" value="InterPro"/>
</dbReference>
<evidence type="ECO:0000313" key="6">
    <source>
        <dbReference type="Proteomes" id="UP000327157"/>
    </source>
</evidence>
<keyword evidence="1" id="KW-0064">Aspartyl protease</keyword>
<keyword evidence="1" id="KW-0378">Hydrolase</keyword>
<evidence type="ECO:0000259" key="4">
    <source>
        <dbReference type="Pfam" id="PF22936"/>
    </source>
</evidence>
<dbReference type="CDD" id="cd06222">
    <property type="entry name" value="RNase_H_like"/>
    <property type="match status" value="1"/>
</dbReference>
<dbReference type="Pfam" id="PF22936">
    <property type="entry name" value="Pol_BBD"/>
    <property type="match status" value="1"/>
</dbReference>
<reference evidence="5 6" key="3">
    <citation type="submission" date="2019-11" db="EMBL/GenBank/DDBJ databases">
        <title>A de novo genome assembly of a pear dwarfing rootstock.</title>
        <authorList>
            <person name="Wang F."/>
            <person name="Wang J."/>
            <person name="Li S."/>
            <person name="Zhang Y."/>
            <person name="Fang M."/>
            <person name="Ma L."/>
            <person name="Zhao Y."/>
            <person name="Jiang S."/>
        </authorList>
    </citation>
    <scope>NUCLEOTIDE SEQUENCE [LARGE SCALE GENOMIC DNA]</scope>
    <source>
        <strain evidence="5">S2</strain>
        <tissue evidence="5">Leaf</tissue>
    </source>
</reference>
<dbReference type="InterPro" id="IPR002156">
    <property type="entry name" value="RNaseH_domain"/>
</dbReference>
<evidence type="ECO:0000256" key="1">
    <source>
        <dbReference type="ARBA" id="ARBA00022750"/>
    </source>
</evidence>